<protein>
    <submittedName>
        <fullName evidence="1">Uncharacterized protein</fullName>
    </submittedName>
</protein>
<comment type="caution">
    <text evidence="1">The sequence shown here is derived from an EMBL/GenBank/DDBJ whole genome shotgun (WGS) entry which is preliminary data.</text>
</comment>
<reference evidence="1 2" key="1">
    <citation type="submission" date="2023-07" db="EMBL/GenBank/DDBJ databases">
        <authorList>
            <person name="Peeters C."/>
        </authorList>
    </citation>
    <scope>NUCLEOTIDE SEQUENCE [LARGE SCALE GENOMIC DNA]</scope>
    <source>
        <strain evidence="1 2">LMG 18091</strain>
    </source>
</reference>
<keyword evidence="2" id="KW-1185">Reference proteome</keyword>
<accession>A0AAD2AWK0</accession>
<evidence type="ECO:0000313" key="1">
    <source>
        <dbReference type="EMBL" id="CAJ0691877.1"/>
    </source>
</evidence>
<sequence length="221" mass="25733">MNESESDHKYYINGKRVWAGIERVMEADGDEFWCAAIGDYDTWDSIELKNFDNPRSAARWLSKTLDNKPKVFGSIDLRIDEARKAVRADGAEHYVMGYLMLAYGIVATRANRNMPGYDILAYLPATQKSCRIQVKYRESTDFILLKNADFDFLVVITDEIVDYKKNYSISGLDQEIRSVKNWTAYIAPRDRVIDSVESKKYFKIGYGNYWMNWKLIFDFLS</sequence>
<gene>
    <name evidence="1" type="ORF">LMG18091_01520</name>
</gene>
<name>A0AAD2AWK0_9RALS</name>
<evidence type="ECO:0000313" key="2">
    <source>
        <dbReference type="Proteomes" id="UP001189915"/>
    </source>
</evidence>
<dbReference type="EMBL" id="CATWAF010000002">
    <property type="protein sequence ID" value="CAJ0691877.1"/>
    <property type="molecule type" value="Genomic_DNA"/>
</dbReference>
<dbReference type="RefSeq" id="WP_316869231.1">
    <property type="nucleotide sequence ID" value="NZ_CATWAF010000002.1"/>
</dbReference>
<dbReference type="AlphaFoldDB" id="A0AAD2AWK0"/>
<dbReference type="Proteomes" id="UP001189915">
    <property type="component" value="Unassembled WGS sequence"/>
</dbReference>
<proteinExistence type="predicted"/>
<organism evidence="1 2">
    <name type="scientific">Ralstonia wenshanensis</name>
    <dbReference type="NCBI Taxonomy" id="2842456"/>
    <lineage>
        <taxon>Bacteria</taxon>
        <taxon>Pseudomonadati</taxon>
        <taxon>Pseudomonadota</taxon>
        <taxon>Betaproteobacteria</taxon>
        <taxon>Burkholderiales</taxon>
        <taxon>Burkholderiaceae</taxon>
        <taxon>Ralstonia</taxon>
    </lineage>
</organism>